<accession>A0A1J8Q558</accession>
<name>A0A1J8Q558_9AGAM</name>
<dbReference type="EMBL" id="LVVM01006301">
    <property type="protein sequence ID" value="OJA08432.1"/>
    <property type="molecule type" value="Genomic_DNA"/>
</dbReference>
<comment type="caution">
    <text evidence="1">The sequence shown here is derived from an EMBL/GenBank/DDBJ whole genome shotgun (WGS) entry which is preliminary data.</text>
</comment>
<dbReference type="Proteomes" id="UP000183567">
    <property type="component" value="Unassembled WGS sequence"/>
</dbReference>
<dbReference type="AlphaFoldDB" id="A0A1J8Q558"/>
<evidence type="ECO:0000313" key="2">
    <source>
        <dbReference type="Proteomes" id="UP000183567"/>
    </source>
</evidence>
<protein>
    <submittedName>
        <fullName evidence="1">Uncharacterized protein</fullName>
    </submittedName>
</protein>
<sequence length="340" mass="39407">MMQALELEDPTAKSDVSIIPASDIIDALQNILEHSRLMIPDLETPYSKSPNPDQYQASQLDEQSINAILTERQDQLNAVLRNIPVLDTIVDKIKNIRQQLIEEQHKIVYSMNLHQGYKSALWRLPVEVLSQIFVHCLPESDYLWISRMEGPMLLTHICRRWREVVVNMPSLWCRLTVYVGALTEDQRNTAFCCDSWLKRSRQRPLSLQIYYVPKDITMMYTLLQSYANQISSLDITFNQEPEHVLLPNLPALQELMIYCCTSHNFIRSFSCPRLRNFRLNVFVADPTNIKRSSCDVWAHLTNLEITVQQSRQFLHLLHQCLSPSSRPVSSAVQIYSPLSH</sequence>
<dbReference type="STRING" id="180088.A0A1J8Q558"/>
<evidence type="ECO:0000313" key="1">
    <source>
        <dbReference type="EMBL" id="OJA08432.1"/>
    </source>
</evidence>
<proteinExistence type="predicted"/>
<organism evidence="1 2">
    <name type="scientific">Rhizopogon vesiculosus</name>
    <dbReference type="NCBI Taxonomy" id="180088"/>
    <lineage>
        <taxon>Eukaryota</taxon>
        <taxon>Fungi</taxon>
        <taxon>Dikarya</taxon>
        <taxon>Basidiomycota</taxon>
        <taxon>Agaricomycotina</taxon>
        <taxon>Agaricomycetes</taxon>
        <taxon>Agaricomycetidae</taxon>
        <taxon>Boletales</taxon>
        <taxon>Suillineae</taxon>
        <taxon>Rhizopogonaceae</taxon>
        <taxon>Rhizopogon</taxon>
    </lineage>
</organism>
<dbReference type="OrthoDB" id="3253362at2759"/>
<reference evidence="1 2" key="1">
    <citation type="submission" date="2016-03" db="EMBL/GenBank/DDBJ databases">
        <title>Comparative genomics of the ectomycorrhizal sister species Rhizopogon vinicolor and Rhizopogon vesiculosus (Basidiomycota: Boletales) reveals a divergence of the mating type B locus.</title>
        <authorList>
            <person name="Mujic A.B."/>
            <person name="Kuo A."/>
            <person name="Tritt A."/>
            <person name="Lipzen A."/>
            <person name="Chen C."/>
            <person name="Johnson J."/>
            <person name="Sharma A."/>
            <person name="Barry K."/>
            <person name="Grigoriev I.V."/>
            <person name="Spatafora J.W."/>
        </authorList>
    </citation>
    <scope>NUCLEOTIDE SEQUENCE [LARGE SCALE GENOMIC DNA]</scope>
    <source>
        <strain evidence="1 2">AM-OR11-056</strain>
    </source>
</reference>
<keyword evidence="2" id="KW-1185">Reference proteome</keyword>
<gene>
    <name evidence="1" type="ORF">AZE42_06553</name>
</gene>